<dbReference type="AlphaFoldDB" id="A0A1Q3DJP6"/>
<name>A0A1Q3DJP6_CEPFO</name>
<feature type="domain" description="DUF4283" evidence="2">
    <location>
        <begin position="60"/>
        <end position="139"/>
    </location>
</feature>
<evidence type="ECO:0000259" key="2">
    <source>
        <dbReference type="Pfam" id="PF14111"/>
    </source>
</evidence>
<keyword evidence="4" id="KW-1185">Reference proteome</keyword>
<proteinExistence type="predicted"/>
<dbReference type="InterPro" id="IPR025558">
    <property type="entry name" value="DUF4283"/>
</dbReference>
<dbReference type="PANTHER" id="PTHR31286">
    <property type="entry name" value="GLYCINE-RICH CELL WALL STRUCTURAL PROTEIN 1.8-LIKE"/>
    <property type="match status" value="1"/>
</dbReference>
<feature type="compositionally biased region" description="Polar residues" evidence="1">
    <location>
        <begin position="387"/>
        <end position="398"/>
    </location>
</feature>
<dbReference type="Pfam" id="PF14111">
    <property type="entry name" value="DUF4283"/>
    <property type="match status" value="1"/>
</dbReference>
<protein>
    <submittedName>
        <fullName evidence="3">DUF4283 domain-containing protein</fullName>
    </submittedName>
</protein>
<feature type="region of interest" description="Disordered" evidence="1">
    <location>
        <begin position="257"/>
        <end position="398"/>
    </location>
</feature>
<dbReference type="OrthoDB" id="1096772at2759"/>
<reference evidence="4" key="1">
    <citation type="submission" date="2016-04" db="EMBL/GenBank/DDBJ databases">
        <title>Cephalotus genome sequencing.</title>
        <authorList>
            <person name="Fukushima K."/>
            <person name="Hasebe M."/>
            <person name="Fang X."/>
        </authorList>
    </citation>
    <scope>NUCLEOTIDE SEQUENCE [LARGE SCALE GENOMIC DNA]</scope>
    <source>
        <strain evidence="4">cv. St1</strain>
    </source>
</reference>
<dbReference type="Proteomes" id="UP000187406">
    <property type="component" value="Unassembled WGS sequence"/>
</dbReference>
<feature type="compositionally biased region" description="Basic and acidic residues" evidence="1">
    <location>
        <begin position="316"/>
        <end position="325"/>
    </location>
</feature>
<dbReference type="PANTHER" id="PTHR31286:SF165">
    <property type="entry name" value="DUF4283 DOMAIN-CONTAINING PROTEIN"/>
    <property type="match status" value="1"/>
</dbReference>
<dbReference type="EMBL" id="BDDD01011076">
    <property type="protein sequence ID" value="GAV92691.1"/>
    <property type="molecule type" value="Genomic_DNA"/>
</dbReference>
<dbReference type="InterPro" id="IPR040256">
    <property type="entry name" value="At4g02000-like"/>
</dbReference>
<gene>
    <name evidence="3" type="ORF">CFOL_v3_36069</name>
</gene>
<sequence length="398" mass="44249">MGRGETSKEPSIPGGETKKAWSLLFHNTRRESQKLSYIAPITVDGESMAVMPEEVLEEGAKEWENALVGYFVGKKIPFRSLQTVLNKKWSEAGKFSIHTAENGIFVFKCESLEVRNWILDNGPWDVWGVHMELRLWEREMPPICSGFTKIPVWVKLLNIPMEYWTHRGLSHLASVLGTPLHMDPATEAKQMISFARLCVEMCADRAFPEVIKVKRSSGDVVEIRVEYSWKPPVCERCKVFDHSTRACPIRPMPPLEAPAAKTPEAKASHSEEGWVEVKGKGKEKMNVVPAPQAPTLKPAIKNPGLLNPPRNLEAPKTPDKGKIAAEESPGTATPGGNPLALKIKNIEGQLQMEPISKGDPNLKRAVEIRQSGSSSNNSRKKKKKSLPTGQSRNPRSSQ</sequence>
<accession>A0A1Q3DJP6</accession>
<feature type="compositionally biased region" description="Basic and acidic residues" evidence="1">
    <location>
        <begin position="263"/>
        <end position="285"/>
    </location>
</feature>
<evidence type="ECO:0000313" key="3">
    <source>
        <dbReference type="EMBL" id="GAV92691.1"/>
    </source>
</evidence>
<comment type="caution">
    <text evidence="3">The sequence shown here is derived from an EMBL/GenBank/DDBJ whole genome shotgun (WGS) entry which is preliminary data.</text>
</comment>
<evidence type="ECO:0000313" key="4">
    <source>
        <dbReference type="Proteomes" id="UP000187406"/>
    </source>
</evidence>
<evidence type="ECO:0000256" key="1">
    <source>
        <dbReference type="SAM" id="MobiDB-lite"/>
    </source>
</evidence>
<organism evidence="3 4">
    <name type="scientific">Cephalotus follicularis</name>
    <name type="common">Albany pitcher plant</name>
    <dbReference type="NCBI Taxonomy" id="3775"/>
    <lineage>
        <taxon>Eukaryota</taxon>
        <taxon>Viridiplantae</taxon>
        <taxon>Streptophyta</taxon>
        <taxon>Embryophyta</taxon>
        <taxon>Tracheophyta</taxon>
        <taxon>Spermatophyta</taxon>
        <taxon>Magnoliopsida</taxon>
        <taxon>eudicotyledons</taxon>
        <taxon>Gunneridae</taxon>
        <taxon>Pentapetalae</taxon>
        <taxon>rosids</taxon>
        <taxon>fabids</taxon>
        <taxon>Oxalidales</taxon>
        <taxon>Cephalotaceae</taxon>
        <taxon>Cephalotus</taxon>
    </lineage>
</organism>
<dbReference type="InParanoid" id="A0A1Q3DJP6"/>